<dbReference type="NCBIfam" id="TIGR03843">
    <property type="entry name" value="SCO1664 family protein"/>
    <property type="match status" value="1"/>
</dbReference>
<dbReference type="InterPro" id="IPR022292">
    <property type="entry name" value="CHP03843"/>
</dbReference>
<accession>A0A6J6UJD3</accession>
<gene>
    <name evidence="1" type="ORF">UFOPK2809_01304</name>
</gene>
<protein>
    <submittedName>
        <fullName evidence="1">Unannotated protein</fullName>
    </submittedName>
</protein>
<proteinExistence type="predicted"/>
<reference evidence="1" key="1">
    <citation type="submission" date="2020-05" db="EMBL/GenBank/DDBJ databases">
        <authorList>
            <person name="Chiriac C."/>
            <person name="Salcher M."/>
            <person name="Ghai R."/>
            <person name="Kavagutti S V."/>
        </authorList>
    </citation>
    <scope>NUCLEOTIDE SEQUENCE</scope>
</reference>
<sequence length="272" mass="29637">MISPASDWINSEELIQALTSGELEVEGRLAGASNGTLRCIVPITALSSVRCVYKPVAGERPLWDFPDETLSKREVASYEMSEALGLHVVPPTVWRDEGPAGPGMCQVWIDEISEIQLVAVMPSGEDLTNWHHVFDGSDDYGGAVSLVHARDVTLQMVALLDVVINNADRKGGHLLVDEQHRVWAIDHGVSFSTEEKLRTVLWGWAGMPIPDELAEPVAALSGMLSTGIPESVTGWLSADEVEALEIRIKRLLADGTFPLPSANWPAIPWPVF</sequence>
<name>A0A6J6UJD3_9ZZZZ</name>
<evidence type="ECO:0000313" key="1">
    <source>
        <dbReference type="EMBL" id="CAB4758823.1"/>
    </source>
</evidence>
<organism evidence="1">
    <name type="scientific">freshwater metagenome</name>
    <dbReference type="NCBI Taxonomy" id="449393"/>
    <lineage>
        <taxon>unclassified sequences</taxon>
        <taxon>metagenomes</taxon>
        <taxon>ecological metagenomes</taxon>
    </lineage>
</organism>
<dbReference type="EMBL" id="CAEZZA010000213">
    <property type="protein sequence ID" value="CAB4758823.1"/>
    <property type="molecule type" value="Genomic_DNA"/>
</dbReference>
<dbReference type="AlphaFoldDB" id="A0A6J6UJD3"/>